<evidence type="ECO:0000259" key="6">
    <source>
        <dbReference type="Pfam" id="PF01509"/>
    </source>
</evidence>
<reference evidence="8 9" key="1">
    <citation type="submission" date="2022-06" db="EMBL/GenBank/DDBJ databases">
        <title>Isolation of gut microbiota from human fecal samples.</title>
        <authorList>
            <person name="Pamer E.G."/>
            <person name="Barat B."/>
            <person name="Waligurski E."/>
            <person name="Medina S."/>
            <person name="Paddock L."/>
            <person name="Mostad J."/>
        </authorList>
    </citation>
    <scope>NUCLEOTIDE SEQUENCE [LARGE SCALE GENOMIC DNA]</scope>
    <source>
        <strain evidence="8 9">DFI.9.73</strain>
    </source>
</reference>
<dbReference type="InterPro" id="IPR020103">
    <property type="entry name" value="PsdUridine_synth_cat_dom_sf"/>
</dbReference>
<comment type="catalytic activity">
    <reaction evidence="1 5">
        <text>uridine(55) in tRNA = pseudouridine(55) in tRNA</text>
        <dbReference type="Rhea" id="RHEA:42532"/>
        <dbReference type="Rhea" id="RHEA-COMP:10101"/>
        <dbReference type="Rhea" id="RHEA-COMP:10102"/>
        <dbReference type="ChEBI" id="CHEBI:65314"/>
        <dbReference type="ChEBI" id="CHEBI:65315"/>
        <dbReference type="EC" id="5.4.99.25"/>
    </reaction>
</comment>
<keyword evidence="4 5" id="KW-0413">Isomerase</keyword>
<evidence type="ECO:0000313" key="8">
    <source>
        <dbReference type="EMBL" id="MCQ4841492.1"/>
    </source>
</evidence>
<feature type="active site" description="Nucleophile" evidence="5">
    <location>
        <position position="38"/>
    </location>
</feature>
<dbReference type="Pfam" id="PF01509">
    <property type="entry name" value="TruB_N"/>
    <property type="match status" value="1"/>
</dbReference>
<dbReference type="SUPFAM" id="SSF55120">
    <property type="entry name" value="Pseudouridine synthase"/>
    <property type="match status" value="1"/>
</dbReference>
<dbReference type="Gene3D" id="3.30.2350.10">
    <property type="entry name" value="Pseudouridine synthase"/>
    <property type="match status" value="1"/>
</dbReference>
<dbReference type="NCBIfam" id="TIGR00431">
    <property type="entry name" value="TruB"/>
    <property type="match status" value="1"/>
</dbReference>
<evidence type="ECO:0000259" key="7">
    <source>
        <dbReference type="Pfam" id="PF16198"/>
    </source>
</evidence>
<comment type="function">
    <text evidence="5">Responsible for synthesis of pseudouridine from uracil-55 in the psi GC loop of transfer RNAs.</text>
</comment>
<dbReference type="Pfam" id="PF16198">
    <property type="entry name" value="TruB_C_2"/>
    <property type="match status" value="1"/>
</dbReference>
<dbReference type="EC" id="5.4.99.25" evidence="5"/>
<keyword evidence="3 5" id="KW-0819">tRNA processing</keyword>
<comment type="similarity">
    <text evidence="2 5">Belongs to the pseudouridine synthase TruB family. Type 1 subfamily.</text>
</comment>
<protein>
    <recommendedName>
        <fullName evidence="5">tRNA pseudouridine synthase B</fullName>
        <ecNumber evidence="5">5.4.99.25</ecNumber>
    </recommendedName>
    <alternativeName>
        <fullName evidence="5">tRNA pseudouridine(55) synthase</fullName>
        <shortName evidence="5">Psi55 synthase</shortName>
    </alternativeName>
    <alternativeName>
        <fullName evidence="5">tRNA pseudouridylate synthase</fullName>
    </alternativeName>
    <alternativeName>
        <fullName evidence="5">tRNA-uridine isomerase</fullName>
    </alternativeName>
</protein>
<proteinExistence type="inferred from homology"/>
<evidence type="ECO:0000256" key="3">
    <source>
        <dbReference type="ARBA" id="ARBA00022694"/>
    </source>
</evidence>
<evidence type="ECO:0000256" key="4">
    <source>
        <dbReference type="ARBA" id="ARBA00023235"/>
    </source>
</evidence>
<gene>
    <name evidence="5 8" type="primary">truB</name>
    <name evidence="8" type="ORF">NE695_16405</name>
</gene>
<feature type="domain" description="Pseudouridine synthase II N-terminal" evidence="6">
    <location>
        <begin position="25"/>
        <end position="172"/>
    </location>
</feature>
<name>A0ABT1S3G8_9FIRM</name>
<dbReference type="GeneID" id="90531372"/>
<dbReference type="CDD" id="cd02573">
    <property type="entry name" value="PseudoU_synth_EcTruB"/>
    <property type="match status" value="1"/>
</dbReference>
<evidence type="ECO:0000256" key="1">
    <source>
        <dbReference type="ARBA" id="ARBA00000385"/>
    </source>
</evidence>
<evidence type="ECO:0000313" key="9">
    <source>
        <dbReference type="Proteomes" id="UP001524473"/>
    </source>
</evidence>
<dbReference type="PANTHER" id="PTHR13767">
    <property type="entry name" value="TRNA-PSEUDOURIDINE SYNTHASE"/>
    <property type="match status" value="1"/>
</dbReference>
<keyword evidence="9" id="KW-1185">Reference proteome</keyword>
<evidence type="ECO:0000256" key="2">
    <source>
        <dbReference type="ARBA" id="ARBA00005642"/>
    </source>
</evidence>
<dbReference type="EMBL" id="JANFZH010000052">
    <property type="protein sequence ID" value="MCQ4841492.1"/>
    <property type="molecule type" value="Genomic_DNA"/>
</dbReference>
<accession>A0ABT1S3G8</accession>
<evidence type="ECO:0000256" key="5">
    <source>
        <dbReference type="HAMAP-Rule" id="MF_01080"/>
    </source>
</evidence>
<dbReference type="RefSeq" id="WP_066861105.1">
    <property type="nucleotide sequence ID" value="NZ_CABKVV010000011.1"/>
</dbReference>
<dbReference type="GO" id="GO:0160148">
    <property type="term" value="F:tRNA pseudouridine(55) synthase activity"/>
    <property type="evidence" value="ECO:0007669"/>
    <property type="project" value="UniProtKB-EC"/>
</dbReference>
<dbReference type="InterPro" id="IPR002501">
    <property type="entry name" value="PsdUridine_synth_N"/>
</dbReference>
<dbReference type="Proteomes" id="UP001524473">
    <property type="component" value="Unassembled WGS sequence"/>
</dbReference>
<comment type="caution">
    <text evidence="8">The sequence shown here is derived from an EMBL/GenBank/DDBJ whole genome shotgun (WGS) entry which is preliminary data.</text>
</comment>
<sequence length="306" mass="33856">MNGVIILDKPQDFTSFDAVAVMRGLAKERKIGHTGTLDPMATGVLPLLLGRAAKAADLLPDTAKEYRAAFRFGERTDTGDVTGKTVETDSRAVSRNSLDLALDGFRGQISQIPPMYSAVSVHGKRLYELARKGIEVEREARKIYIEKLVLEAYSPENREGVLRVACSKGTYIRTLIEDIAKSVGTCGVMTGLRRVRACGFQETEAHTLEELRELAAQGALRQVLLPIDRVFGEYPAVRTSPAQALRFCNGGSLSMDRLYMPKITVRQGMRFRLYGPERVFLGLAQAAPESGELKFLKLFREQEDAL</sequence>
<dbReference type="HAMAP" id="MF_01080">
    <property type="entry name" value="TruB_bact"/>
    <property type="match status" value="1"/>
</dbReference>
<organism evidence="8 9">
    <name type="scientific">Neglectibacter timonensis</name>
    <dbReference type="NCBI Taxonomy" id="1776382"/>
    <lineage>
        <taxon>Bacteria</taxon>
        <taxon>Bacillati</taxon>
        <taxon>Bacillota</taxon>
        <taxon>Clostridia</taxon>
        <taxon>Eubacteriales</taxon>
        <taxon>Oscillospiraceae</taxon>
        <taxon>Neglectibacter</taxon>
    </lineage>
</organism>
<dbReference type="InterPro" id="IPR014780">
    <property type="entry name" value="tRNA_psdUridine_synth_TruB"/>
</dbReference>
<dbReference type="PANTHER" id="PTHR13767:SF2">
    <property type="entry name" value="PSEUDOURIDYLATE SYNTHASE TRUB1"/>
    <property type="match status" value="1"/>
</dbReference>
<dbReference type="InterPro" id="IPR032819">
    <property type="entry name" value="TruB_C"/>
</dbReference>
<feature type="domain" description="tRNA pseudouridylate synthase B C-terminal" evidence="7">
    <location>
        <begin position="173"/>
        <end position="230"/>
    </location>
</feature>